<sequence length="164" mass="18545">MYRKRIIILVAIAAMMAIIVWYANSKLQPEGFTTPKLAIDSFFNAVVRKDAVTAVKASNDACGKPRQARIDEFQEGMVTDPVLSYQILSVTENSSDISIVRVELMLRSGDQAEFPYQVRRGSKGWRLQFDRFYRDGSGTFTGTLPCESENLTFVDKFVNMLRSL</sequence>
<organism evidence="2 3">
    <name type="scientific">Paenibacillus ginsengarvi</name>
    <dbReference type="NCBI Taxonomy" id="400777"/>
    <lineage>
        <taxon>Bacteria</taxon>
        <taxon>Bacillati</taxon>
        <taxon>Bacillota</taxon>
        <taxon>Bacilli</taxon>
        <taxon>Bacillales</taxon>
        <taxon>Paenibacillaceae</taxon>
        <taxon>Paenibacillus</taxon>
    </lineage>
</organism>
<keyword evidence="3" id="KW-1185">Reference proteome</keyword>
<dbReference type="RefSeq" id="WP_120747597.1">
    <property type="nucleotide sequence ID" value="NZ_RBAH01000008.1"/>
</dbReference>
<accession>A0A3B0CHF0</accession>
<keyword evidence="1" id="KW-0472">Membrane</keyword>
<keyword evidence="1" id="KW-0812">Transmembrane</keyword>
<evidence type="ECO:0000313" key="2">
    <source>
        <dbReference type="EMBL" id="RKN84341.1"/>
    </source>
</evidence>
<dbReference type="OrthoDB" id="2600997at2"/>
<feature type="transmembrane region" description="Helical" evidence="1">
    <location>
        <begin position="6"/>
        <end position="23"/>
    </location>
</feature>
<proteinExistence type="predicted"/>
<reference evidence="2 3" key="1">
    <citation type="journal article" date="2007" name="Int. J. Syst. Evol. Microbiol.">
        <title>Paenibacillus ginsengarvi sp. nov., isolated from soil from ginseng cultivation.</title>
        <authorList>
            <person name="Yoon M.H."/>
            <person name="Ten L.N."/>
            <person name="Im W.T."/>
        </authorList>
    </citation>
    <scope>NUCLEOTIDE SEQUENCE [LARGE SCALE GENOMIC DNA]</scope>
    <source>
        <strain evidence="2 3">KCTC 13059</strain>
    </source>
</reference>
<dbReference type="EMBL" id="RBAH01000008">
    <property type="protein sequence ID" value="RKN84341.1"/>
    <property type="molecule type" value="Genomic_DNA"/>
</dbReference>
<keyword evidence="1" id="KW-1133">Transmembrane helix</keyword>
<dbReference type="Proteomes" id="UP000282311">
    <property type="component" value="Unassembled WGS sequence"/>
</dbReference>
<dbReference type="AlphaFoldDB" id="A0A3B0CHF0"/>
<evidence type="ECO:0008006" key="4">
    <source>
        <dbReference type="Google" id="ProtNLM"/>
    </source>
</evidence>
<comment type="caution">
    <text evidence="2">The sequence shown here is derived from an EMBL/GenBank/DDBJ whole genome shotgun (WGS) entry which is preliminary data.</text>
</comment>
<name>A0A3B0CHF0_9BACL</name>
<evidence type="ECO:0000256" key="1">
    <source>
        <dbReference type="SAM" id="Phobius"/>
    </source>
</evidence>
<evidence type="ECO:0000313" key="3">
    <source>
        <dbReference type="Proteomes" id="UP000282311"/>
    </source>
</evidence>
<gene>
    <name evidence="2" type="ORF">D7M11_12670</name>
</gene>
<protein>
    <recommendedName>
        <fullName evidence="4">DUF4878 domain-containing protein</fullName>
    </recommendedName>
</protein>